<gene>
    <name evidence="3" type="ORF">DA01_06075</name>
    <name evidence="4" type="ORF">VLL09_07870</name>
</gene>
<dbReference type="PANTHER" id="PTHR36303">
    <property type="entry name" value="2',3'-CYCLIC-NUCLEOTIDE 2'-PHOSPHODIESTERASE"/>
    <property type="match status" value="1"/>
</dbReference>
<dbReference type="NCBIfam" id="TIGR00282">
    <property type="entry name" value="TIGR00282 family metallophosphoesterase"/>
    <property type="match status" value="1"/>
</dbReference>
<dbReference type="RefSeq" id="WP_010937280.1">
    <property type="nucleotide sequence ID" value="NZ_CP019865.1"/>
</dbReference>
<feature type="binding site" evidence="2">
    <location>
        <position position="67"/>
    </location>
    <ligand>
        <name>Fe cation</name>
        <dbReference type="ChEBI" id="CHEBI:24875"/>
        <label>2</label>
    </ligand>
</feature>
<dbReference type="EMBL" id="JGYD01000027">
    <property type="protein sequence ID" value="KSV16238.1"/>
    <property type="molecule type" value="Genomic_DNA"/>
</dbReference>
<dbReference type="GeneID" id="3229068"/>
<evidence type="ECO:0000313" key="3">
    <source>
        <dbReference type="EMBL" id="KSV16238.1"/>
    </source>
</evidence>
<dbReference type="OrthoDB" id="9801109at2"/>
<accession>A0A0V8LXJ3</accession>
<keyword evidence="2" id="KW-0479">Metal-binding</keyword>
<evidence type="ECO:0000313" key="4">
    <source>
        <dbReference type="EMBL" id="WRO07290.1"/>
    </source>
</evidence>
<feature type="binding site" evidence="2">
    <location>
        <position position="39"/>
    </location>
    <ligand>
        <name>Fe cation</name>
        <dbReference type="ChEBI" id="CHEBI:24875"/>
        <label>1</label>
    </ligand>
</feature>
<dbReference type="PATRIC" id="fig|61435.5.peg.1197"/>
<reference evidence="3 5" key="1">
    <citation type="journal article" date="2015" name="Sci. Rep.">
        <title>A comparative genomics and reductive dehalogenase gene transcription study of two chloroethene-respiring bacteria, Dehalococcoides mccartyi strains MB and 11a.</title>
        <authorList>
            <person name="Low A."/>
            <person name="Shen Z."/>
            <person name="Cheng D."/>
            <person name="Rogers M.J."/>
            <person name="Lee P.K."/>
            <person name="He J."/>
        </authorList>
    </citation>
    <scope>NUCLEOTIDE SEQUENCE [LARGE SCALE GENOMIC DNA]</scope>
    <source>
        <strain evidence="3 5">MB</strain>
    </source>
</reference>
<feature type="binding site" evidence="2">
    <location>
        <position position="39"/>
    </location>
    <ligand>
        <name>Fe cation</name>
        <dbReference type="ChEBI" id="CHEBI:24875"/>
        <label>2</label>
    </ligand>
</feature>
<protein>
    <submittedName>
        <fullName evidence="3 4">Metallophosphoesterase</fullName>
    </submittedName>
</protein>
<dbReference type="Pfam" id="PF13277">
    <property type="entry name" value="YmdB"/>
    <property type="match status" value="1"/>
</dbReference>
<dbReference type="Gene3D" id="3.60.21.10">
    <property type="match status" value="1"/>
</dbReference>
<dbReference type="SUPFAM" id="SSF56300">
    <property type="entry name" value="Metallo-dependent phosphatases"/>
    <property type="match status" value="1"/>
</dbReference>
<dbReference type="Proteomes" id="UP001327986">
    <property type="component" value="Chromosome"/>
</dbReference>
<feature type="active site" description="Proton donor" evidence="1">
    <location>
        <position position="68"/>
    </location>
</feature>
<dbReference type="CDD" id="cd07382">
    <property type="entry name" value="MPP_DR1281"/>
    <property type="match status" value="1"/>
</dbReference>
<name>A0A0V8LXJ3_9CHLR</name>
<proteinExistence type="predicted"/>
<feature type="binding site" evidence="2">
    <location>
        <position position="40"/>
    </location>
    <ligand>
        <name>Fe cation</name>
        <dbReference type="ChEBI" id="CHEBI:24875"/>
        <label>1</label>
    </ligand>
</feature>
<dbReference type="Proteomes" id="UP000053577">
    <property type="component" value="Unassembled WGS sequence"/>
</dbReference>
<evidence type="ECO:0000313" key="5">
    <source>
        <dbReference type="Proteomes" id="UP000053577"/>
    </source>
</evidence>
<dbReference type="AlphaFoldDB" id="A0A0V8LXJ3"/>
<dbReference type="GO" id="GO:0004113">
    <property type="term" value="F:2',3'-cyclic-nucleotide 3'-phosphodiesterase activity"/>
    <property type="evidence" value="ECO:0007669"/>
    <property type="project" value="TreeGrafter"/>
</dbReference>
<organism evidence="3 5">
    <name type="scientific">Dehalococcoides mccartyi</name>
    <dbReference type="NCBI Taxonomy" id="61435"/>
    <lineage>
        <taxon>Bacteria</taxon>
        <taxon>Bacillati</taxon>
        <taxon>Chloroflexota</taxon>
        <taxon>Dehalococcoidia</taxon>
        <taxon>Dehalococcoidales</taxon>
        <taxon>Dehalococcoidaceae</taxon>
        <taxon>Dehalococcoides</taxon>
    </lineage>
</organism>
<sequence length="256" mass="27584">MKILVIGDVIGKPGRDALRDILPGLKQEYKIDFTIVNGENTAGGIGITPATAQDLISAGADVITTGNHVWKHRDIATVMDEESLPVIRPLNYPPGVPGQGYVLKDKVLVVNLMGRTFMYDIDCPFRSIDALLCKLNFKPAAIIVDFHAEATSEKMALGFYLDGRVSAVLGTHTHVATCDTRLLPKNTAYVSDIGMVGPIDSIIGDEPDAVIQRFLTGIPGRLSVAQGRVMLNAVVVTVNTKTGLATGIERIYREIS</sequence>
<feature type="binding site" evidence="2">
    <location>
        <position position="172"/>
    </location>
    <ligand>
        <name>Fe cation</name>
        <dbReference type="ChEBI" id="CHEBI:24875"/>
        <label>2</label>
    </ligand>
</feature>
<feature type="binding site" evidence="2">
    <location>
        <position position="174"/>
    </location>
    <ligand>
        <name>Fe cation</name>
        <dbReference type="ChEBI" id="CHEBI:24875"/>
        <label>1</label>
    </ligand>
</feature>
<reference evidence="4" key="2">
    <citation type="submission" date="2023-12" db="EMBL/GenBank/DDBJ databases">
        <title>Isolation of organohalide respiring bacteria Dehalococcoides mccartyi strain GPTCE1 in groundwater collected near a chemical plant in Suzhou, China.</title>
        <authorList>
            <person name="Liu G."/>
        </authorList>
    </citation>
    <scope>NUCLEOTIDE SEQUENCE</scope>
    <source>
        <strain evidence="4">GPTCE1</strain>
    </source>
</reference>
<dbReference type="PANTHER" id="PTHR36303:SF1">
    <property type="entry name" value="2',3'-CYCLIC-NUCLEOTIDE 2'-PHOSPHODIESTERASE"/>
    <property type="match status" value="1"/>
</dbReference>
<dbReference type="EMBL" id="CP141531">
    <property type="protein sequence ID" value="WRO07290.1"/>
    <property type="molecule type" value="Genomic_DNA"/>
</dbReference>
<feature type="binding site" evidence="2">
    <location>
        <position position="147"/>
    </location>
    <ligand>
        <name>Fe cation</name>
        <dbReference type="ChEBI" id="CHEBI:24875"/>
        <label>2</label>
    </ligand>
</feature>
<dbReference type="PIRSF" id="PIRSF004789">
    <property type="entry name" value="DR1281"/>
    <property type="match status" value="1"/>
</dbReference>
<dbReference type="InterPro" id="IPR029052">
    <property type="entry name" value="Metallo-depent_PP-like"/>
</dbReference>
<feature type="binding site" evidence="2">
    <location>
        <position position="8"/>
    </location>
    <ligand>
        <name>Fe cation</name>
        <dbReference type="ChEBI" id="CHEBI:24875"/>
        <label>1</label>
    </ligand>
</feature>
<dbReference type="eggNOG" id="COG1692">
    <property type="taxonomic scope" value="Bacteria"/>
</dbReference>
<evidence type="ECO:0000256" key="1">
    <source>
        <dbReference type="PIRSR" id="PIRSR004789-50"/>
    </source>
</evidence>
<dbReference type="InterPro" id="IPR005235">
    <property type="entry name" value="YmdB-like"/>
</dbReference>
<evidence type="ECO:0000256" key="2">
    <source>
        <dbReference type="PIRSR" id="PIRSR004789-51"/>
    </source>
</evidence>
<dbReference type="GO" id="GO:0046872">
    <property type="term" value="F:metal ion binding"/>
    <property type="evidence" value="ECO:0007669"/>
    <property type="project" value="UniProtKB-KW"/>
</dbReference>